<dbReference type="SUPFAM" id="SSF56420">
    <property type="entry name" value="Peptide deformylase"/>
    <property type="match status" value="1"/>
</dbReference>
<evidence type="ECO:0000256" key="5">
    <source>
        <dbReference type="ARBA" id="ARBA00023004"/>
    </source>
</evidence>
<dbReference type="InterPro" id="IPR023635">
    <property type="entry name" value="Peptide_deformylase"/>
</dbReference>
<dbReference type="PRINTS" id="PR01576">
    <property type="entry name" value="PDEFORMYLASE"/>
</dbReference>
<keyword evidence="3 6" id="KW-0378">Hydrolase</keyword>
<accession>A0A4D6XYF6</accession>
<dbReference type="NCBIfam" id="TIGR00079">
    <property type="entry name" value="pept_deformyl"/>
    <property type="match status" value="1"/>
</dbReference>
<dbReference type="PIRSF" id="PIRSF004749">
    <property type="entry name" value="Pep_def"/>
    <property type="match status" value="1"/>
</dbReference>
<evidence type="ECO:0000256" key="4">
    <source>
        <dbReference type="ARBA" id="ARBA00022917"/>
    </source>
</evidence>
<comment type="catalytic activity">
    <reaction evidence="6">
        <text>N-terminal N-formyl-L-methionyl-[peptide] + H2O = N-terminal L-methionyl-[peptide] + formate</text>
        <dbReference type="Rhea" id="RHEA:24420"/>
        <dbReference type="Rhea" id="RHEA-COMP:10639"/>
        <dbReference type="Rhea" id="RHEA-COMP:10640"/>
        <dbReference type="ChEBI" id="CHEBI:15377"/>
        <dbReference type="ChEBI" id="CHEBI:15740"/>
        <dbReference type="ChEBI" id="CHEBI:49298"/>
        <dbReference type="ChEBI" id="CHEBI:64731"/>
        <dbReference type="EC" id="3.5.1.88"/>
    </reaction>
</comment>
<dbReference type="EMBL" id="CP033012">
    <property type="protein sequence ID" value="QCI19498.1"/>
    <property type="molecule type" value="Genomic_DNA"/>
</dbReference>
<keyword evidence="5 6" id="KW-0408">Iron</keyword>
<dbReference type="PANTHER" id="PTHR10458">
    <property type="entry name" value="PEPTIDE DEFORMYLASE"/>
    <property type="match status" value="1"/>
</dbReference>
<protein>
    <recommendedName>
        <fullName evidence="6">Peptide deformylase</fullName>
        <shortName evidence="6">PDF</shortName>
        <ecNumber evidence="6">3.5.1.88</ecNumber>
    </recommendedName>
    <alternativeName>
        <fullName evidence="6">Polypeptide deformylase</fullName>
    </alternativeName>
</protein>
<sequence length="151" mass="17244">MSILNILQHPDIRLRSIAKPVKTVNKKIKTIIDNMFETMYKNNGIGLAATQVDINLQIAIVVDSEKKNNPIILINPTILHYSGNIEVEEGCLSIKNKRAIISRYSYIEISATNWSNKLFFIKAHELLAVCIQHEIDHLSGKLFIDYLQQKK</sequence>
<comment type="function">
    <text evidence="6">Removes the formyl group from the N-terminal Met of newly synthesized proteins. Requires at least a dipeptide for an efficient rate of reaction. N-terminal L-methionine is a prerequisite for activity but the enzyme has broad specificity at other positions.</text>
</comment>
<dbReference type="GO" id="GO:0042586">
    <property type="term" value="F:peptide deformylase activity"/>
    <property type="evidence" value="ECO:0007669"/>
    <property type="project" value="UniProtKB-UniRule"/>
</dbReference>
<proteinExistence type="inferred from homology"/>
<dbReference type="EC" id="3.5.1.88" evidence="6"/>
<dbReference type="OrthoDB" id="9804313at2"/>
<keyword evidence="4 6" id="KW-0648">Protein biosynthesis</keyword>
<reference evidence="7 8" key="1">
    <citation type="submission" date="2018-10" db="EMBL/GenBank/DDBJ databases">
        <title>Comparative functional genomics of the obligate endosymbiont Buchnera aphidicola.</title>
        <authorList>
            <person name="Chong R.A."/>
        </authorList>
    </citation>
    <scope>NUCLEOTIDE SEQUENCE [LARGE SCALE GENOMIC DNA]</scope>
    <source>
        <strain evidence="7 8">Aoe</strain>
    </source>
</reference>
<dbReference type="GO" id="GO:0046872">
    <property type="term" value="F:metal ion binding"/>
    <property type="evidence" value="ECO:0007669"/>
    <property type="project" value="UniProtKB-KW"/>
</dbReference>
<dbReference type="Gene3D" id="3.90.45.10">
    <property type="entry name" value="Peptide deformylase"/>
    <property type="match status" value="1"/>
</dbReference>
<evidence type="ECO:0000256" key="6">
    <source>
        <dbReference type="HAMAP-Rule" id="MF_00163"/>
    </source>
</evidence>
<dbReference type="NCBIfam" id="NF001159">
    <property type="entry name" value="PRK00150.1-3"/>
    <property type="match status" value="1"/>
</dbReference>
<evidence type="ECO:0000256" key="1">
    <source>
        <dbReference type="ARBA" id="ARBA00010759"/>
    </source>
</evidence>
<dbReference type="HAMAP" id="MF_00163">
    <property type="entry name" value="Pep_deformylase"/>
    <property type="match status" value="1"/>
</dbReference>
<feature type="active site" evidence="6">
    <location>
        <position position="134"/>
    </location>
</feature>
<dbReference type="Pfam" id="PF01327">
    <property type="entry name" value="Pep_deformylase"/>
    <property type="match status" value="1"/>
</dbReference>
<dbReference type="RefSeq" id="WP_158341990.1">
    <property type="nucleotide sequence ID" value="NZ_CP033012.1"/>
</dbReference>
<keyword evidence="2 6" id="KW-0479">Metal-binding</keyword>
<feature type="binding site" evidence="6">
    <location>
        <position position="137"/>
    </location>
    <ligand>
        <name>Fe cation</name>
        <dbReference type="ChEBI" id="CHEBI:24875"/>
    </ligand>
</feature>
<keyword evidence="8" id="KW-1185">Reference proteome</keyword>
<gene>
    <name evidence="6 7" type="primary">def</name>
    <name evidence="7" type="ORF">D9V65_01985</name>
</gene>
<evidence type="ECO:0000256" key="3">
    <source>
        <dbReference type="ARBA" id="ARBA00022801"/>
    </source>
</evidence>
<dbReference type="InterPro" id="IPR036821">
    <property type="entry name" value="Peptide_deformylase_sf"/>
</dbReference>
<comment type="cofactor">
    <cofactor evidence="6">
        <name>Fe(2+)</name>
        <dbReference type="ChEBI" id="CHEBI:29033"/>
    </cofactor>
    <text evidence="6">Binds 1 Fe(2+) ion.</text>
</comment>
<feature type="binding site" evidence="6">
    <location>
        <position position="91"/>
    </location>
    <ligand>
        <name>Fe cation</name>
        <dbReference type="ChEBI" id="CHEBI:24875"/>
    </ligand>
</feature>
<comment type="similarity">
    <text evidence="1 6">Belongs to the polypeptide deformylase family.</text>
</comment>
<dbReference type="PANTHER" id="PTHR10458:SF21">
    <property type="entry name" value="PEPTIDE DEFORMYLASE"/>
    <property type="match status" value="1"/>
</dbReference>
<evidence type="ECO:0000313" key="7">
    <source>
        <dbReference type="EMBL" id="QCI19498.1"/>
    </source>
</evidence>
<evidence type="ECO:0000256" key="2">
    <source>
        <dbReference type="ARBA" id="ARBA00022723"/>
    </source>
</evidence>
<dbReference type="Proteomes" id="UP000298677">
    <property type="component" value="Chromosome"/>
</dbReference>
<dbReference type="GO" id="GO:0006412">
    <property type="term" value="P:translation"/>
    <property type="evidence" value="ECO:0007669"/>
    <property type="project" value="UniProtKB-UniRule"/>
</dbReference>
<name>A0A4D6XYF6_9GAMM</name>
<dbReference type="CDD" id="cd00487">
    <property type="entry name" value="Pep_deformylase"/>
    <property type="match status" value="1"/>
</dbReference>
<feature type="binding site" evidence="6">
    <location>
        <position position="133"/>
    </location>
    <ligand>
        <name>Fe cation</name>
        <dbReference type="ChEBI" id="CHEBI:24875"/>
    </ligand>
</feature>
<organism evidence="7 8">
    <name type="scientific">Buchnera aphidicola</name>
    <name type="common">Anoecia oenotherae</name>
    <dbReference type="NCBI Taxonomy" id="1241833"/>
    <lineage>
        <taxon>Bacteria</taxon>
        <taxon>Pseudomonadati</taxon>
        <taxon>Pseudomonadota</taxon>
        <taxon>Gammaproteobacteria</taxon>
        <taxon>Enterobacterales</taxon>
        <taxon>Erwiniaceae</taxon>
        <taxon>Buchnera</taxon>
    </lineage>
</organism>
<evidence type="ECO:0000313" key="8">
    <source>
        <dbReference type="Proteomes" id="UP000298677"/>
    </source>
</evidence>
<dbReference type="AlphaFoldDB" id="A0A4D6XYF6"/>